<dbReference type="Proteomes" id="UP000324585">
    <property type="component" value="Unassembled WGS sequence"/>
</dbReference>
<protein>
    <submittedName>
        <fullName evidence="2">Uncharacterized protein</fullName>
    </submittedName>
</protein>
<evidence type="ECO:0000313" key="2">
    <source>
        <dbReference type="EMBL" id="KAA8494482.1"/>
    </source>
</evidence>
<evidence type="ECO:0000256" key="1">
    <source>
        <dbReference type="SAM" id="MobiDB-lite"/>
    </source>
</evidence>
<evidence type="ECO:0000313" key="3">
    <source>
        <dbReference type="Proteomes" id="UP000324585"/>
    </source>
</evidence>
<feature type="region of interest" description="Disordered" evidence="1">
    <location>
        <begin position="117"/>
        <end position="143"/>
    </location>
</feature>
<organism evidence="2 3">
    <name type="scientific">Porphyridium purpureum</name>
    <name type="common">Red alga</name>
    <name type="synonym">Porphyridium cruentum</name>
    <dbReference type="NCBI Taxonomy" id="35688"/>
    <lineage>
        <taxon>Eukaryota</taxon>
        <taxon>Rhodophyta</taxon>
        <taxon>Bangiophyceae</taxon>
        <taxon>Porphyridiales</taxon>
        <taxon>Porphyridiaceae</taxon>
        <taxon>Porphyridium</taxon>
    </lineage>
</organism>
<comment type="caution">
    <text evidence="2">The sequence shown here is derived from an EMBL/GenBank/DDBJ whole genome shotgun (WGS) entry which is preliminary data.</text>
</comment>
<keyword evidence="3" id="KW-1185">Reference proteome</keyword>
<gene>
    <name evidence="2" type="ORF">FVE85_2723</name>
</gene>
<sequence length="143" mass="16033">MERSLQAFQTREAEVPLHGSTHVVDLFEPQGHETAIGEQQPTEGWPSFQTFLPHGYFDALGLYKGPEDMRNVRGFSDTANHPSALFRTRDRFAEEGRMAATGAYQPSLRLAHALSESGAQERVRDNTQDVPDIDYGTEWGEIP</sequence>
<dbReference type="EMBL" id="VRMN01000004">
    <property type="protein sequence ID" value="KAA8494482.1"/>
    <property type="molecule type" value="Genomic_DNA"/>
</dbReference>
<dbReference type="AlphaFoldDB" id="A0A5J4YUH9"/>
<accession>A0A5J4YUH9</accession>
<name>A0A5J4YUH9_PORPP</name>
<reference evidence="3" key="1">
    <citation type="journal article" date="2019" name="Nat. Commun.">
        <title>Expansion of phycobilisome linker gene families in mesophilic red algae.</title>
        <authorList>
            <person name="Lee J."/>
            <person name="Kim D."/>
            <person name="Bhattacharya D."/>
            <person name="Yoon H.S."/>
        </authorList>
    </citation>
    <scope>NUCLEOTIDE SEQUENCE [LARGE SCALE GENOMIC DNA]</scope>
    <source>
        <strain evidence="3">CCMP 1328</strain>
    </source>
</reference>
<proteinExistence type="predicted"/>